<dbReference type="GO" id="GO:0005829">
    <property type="term" value="C:cytosol"/>
    <property type="evidence" value="ECO:0000318"/>
    <property type="project" value="GO_Central"/>
</dbReference>
<dbReference type="GO" id="GO:0005085">
    <property type="term" value="F:guanyl-nucleotide exchange factor activity"/>
    <property type="evidence" value="ECO:0000318"/>
    <property type="project" value="GO_Central"/>
</dbReference>
<dbReference type="InterPro" id="IPR037191">
    <property type="entry name" value="VPS9_dom_sf"/>
</dbReference>
<dbReference type="Gene3D" id="1.20.1050.80">
    <property type="entry name" value="VPS9 domain"/>
    <property type="match status" value="1"/>
</dbReference>
<dbReference type="VEuPathDB" id="TrichDB:TVAGG3_0582680"/>
<keyword evidence="3" id="KW-1185">Reference proteome</keyword>
<name>A2G3U1_TRIV3</name>
<dbReference type="EMBL" id="DS114345">
    <property type="protein sequence ID" value="EAX88176.1"/>
    <property type="molecule type" value="Genomic_DNA"/>
</dbReference>
<proteinExistence type="predicted"/>
<dbReference type="VEuPathDB" id="TrichDB:TVAG_242600"/>
<sequence length="617" mass="71386">MRTLYSILTRGLKNRIENVLKEITILDQQIPYFATAPGFHQDIHLLYTHLRNVKATLSDLMMTYLTKFEKSADPDINISKALKLHLEIFNSHEFMILSRELLGHHSSIATIIGNEYEKITKNLDEATDAQLRMVSLIFPYEFVLNMLADQKFLKSYMSFCLKYTTINNTYYINEVFKLIQVYHKAHSDQYQTLYFTPDAPMFFELAEHLIGLFNSEIMIETQIDKLTDFQILQKCMMISKSGPQTCGLNENLLNNLLNHKIERIDVHYLRSTMNSLPDITYEPIDIPALQHISFELRKTQLQCCPTEMLHCIANTLKWISDALTAGGKAAGADEIFQFYVYIISSTHVICIQTLINFMETYVYEGLRETKYPFLISQTKIALDFIDARMIAVEPYLLFPFKYPPERMQNIIKLADDNPVFLTGFEVIAFPTFSFYYENFFPSLIYYTGNDDDNVKAYKYKVTDGFNLISPKCPNFENVATVDGTFFQLSNQEDIDYIIMDQKVPGPLLERINLASFLMKNLEKIPNKPRFSLLLEQTKNIISDFGKDGSSNPCLEIRIIIAEIQKSLVILNFLPAQFHIDGTFSDSTVLALQKYLKNSKNFVINKKIYFDLIKFLSP</sequence>
<dbReference type="RefSeq" id="XP_001301106.1">
    <property type="nucleotide sequence ID" value="XM_001301105.1"/>
</dbReference>
<gene>
    <name evidence="2" type="ORF">TVAG_242600</name>
</gene>
<dbReference type="KEGG" id="tva:4745831"/>
<dbReference type="Proteomes" id="UP000001542">
    <property type="component" value="Unassembled WGS sequence"/>
</dbReference>
<evidence type="ECO:0000313" key="3">
    <source>
        <dbReference type="Proteomes" id="UP000001542"/>
    </source>
</evidence>
<accession>A2G3U1</accession>
<evidence type="ECO:0000313" key="2">
    <source>
        <dbReference type="EMBL" id="EAX88176.1"/>
    </source>
</evidence>
<dbReference type="SUPFAM" id="SSF109993">
    <property type="entry name" value="VPS9 domain"/>
    <property type="match status" value="1"/>
</dbReference>
<dbReference type="PROSITE" id="PS51205">
    <property type="entry name" value="VPS9"/>
    <property type="match status" value="1"/>
</dbReference>
<protein>
    <recommendedName>
        <fullName evidence="1">VPS9 domain-containing protein</fullName>
    </recommendedName>
</protein>
<feature type="domain" description="VPS9" evidence="1">
    <location>
        <begin position="263"/>
        <end position="394"/>
    </location>
</feature>
<dbReference type="Pfam" id="PF02204">
    <property type="entry name" value="VPS9"/>
    <property type="match status" value="1"/>
</dbReference>
<dbReference type="GO" id="GO:0031267">
    <property type="term" value="F:small GTPase binding"/>
    <property type="evidence" value="ECO:0000318"/>
    <property type="project" value="GO_Central"/>
</dbReference>
<dbReference type="AlphaFoldDB" id="A2G3U1"/>
<evidence type="ECO:0000259" key="1">
    <source>
        <dbReference type="PROSITE" id="PS51205"/>
    </source>
</evidence>
<dbReference type="InParanoid" id="A2G3U1"/>
<organism evidence="2 3">
    <name type="scientific">Trichomonas vaginalis (strain ATCC PRA-98 / G3)</name>
    <dbReference type="NCBI Taxonomy" id="412133"/>
    <lineage>
        <taxon>Eukaryota</taxon>
        <taxon>Metamonada</taxon>
        <taxon>Parabasalia</taxon>
        <taxon>Trichomonadida</taxon>
        <taxon>Trichomonadidae</taxon>
        <taxon>Trichomonas</taxon>
    </lineage>
</organism>
<dbReference type="InterPro" id="IPR003123">
    <property type="entry name" value="VPS9"/>
</dbReference>
<reference evidence="2" key="2">
    <citation type="journal article" date="2007" name="Science">
        <title>Draft genome sequence of the sexually transmitted pathogen Trichomonas vaginalis.</title>
        <authorList>
            <person name="Carlton J.M."/>
            <person name="Hirt R.P."/>
            <person name="Silva J.C."/>
            <person name="Delcher A.L."/>
            <person name="Schatz M."/>
            <person name="Zhao Q."/>
            <person name="Wortman J.R."/>
            <person name="Bidwell S.L."/>
            <person name="Alsmark U.C.M."/>
            <person name="Besteiro S."/>
            <person name="Sicheritz-Ponten T."/>
            <person name="Noel C.J."/>
            <person name="Dacks J.B."/>
            <person name="Foster P.G."/>
            <person name="Simillion C."/>
            <person name="Van de Peer Y."/>
            <person name="Miranda-Saavedra D."/>
            <person name="Barton G.J."/>
            <person name="Westrop G.D."/>
            <person name="Mueller S."/>
            <person name="Dessi D."/>
            <person name="Fiori P.L."/>
            <person name="Ren Q."/>
            <person name="Paulsen I."/>
            <person name="Zhang H."/>
            <person name="Bastida-Corcuera F.D."/>
            <person name="Simoes-Barbosa A."/>
            <person name="Brown M.T."/>
            <person name="Hayes R.D."/>
            <person name="Mukherjee M."/>
            <person name="Okumura C.Y."/>
            <person name="Schneider R."/>
            <person name="Smith A.J."/>
            <person name="Vanacova S."/>
            <person name="Villalvazo M."/>
            <person name="Haas B.J."/>
            <person name="Pertea M."/>
            <person name="Feldblyum T.V."/>
            <person name="Utterback T.R."/>
            <person name="Shu C.L."/>
            <person name="Osoegawa K."/>
            <person name="de Jong P.J."/>
            <person name="Hrdy I."/>
            <person name="Horvathova L."/>
            <person name="Zubacova Z."/>
            <person name="Dolezal P."/>
            <person name="Malik S.B."/>
            <person name="Logsdon J.M. Jr."/>
            <person name="Henze K."/>
            <person name="Gupta A."/>
            <person name="Wang C.C."/>
            <person name="Dunne R.L."/>
            <person name="Upcroft J.A."/>
            <person name="Upcroft P."/>
            <person name="White O."/>
            <person name="Salzberg S.L."/>
            <person name="Tang P."/>
            <person name="Chiu C.-H."/>
            <person name="Lee Y.-S."/>
            <person name="Embley T.M."/>
            <person name="Coombs G.H."/>
            <person name="Mottram J.C."/>
            <person name="Tachezy J."/>
            <person name="Fraser-Liggett C.M."/>
            <person name="Johnson P.J."/>
        </authorList>
    </citation>
    <scope>NUCLEOTIDE SEQUENCE [LARGE SCALE GENOMIC DNA]</scope>
    <source>
        <strain evidence="2">G3</strain>
    </source>
</reference>
<dbReference type="GO" id="GO:0030139">
    <property type="term" value="C:endocytic vesicle"/>
    <property type="evidence" value="ECO:0000318"/>
    <property type="project" value="GO_Central"/>
</dbReference>
<reference evidence="2" key="1">
    <citation type="submission" date="2006-10" db="EMBL/GenBank/DDBJ databases">
        <authorList>
            <person name="Amadeo P."/>
            <person name="Zhao Q."/>
            <person name="Wortman J."/>
            <person name="Fraser-Liggett C."/>
            <person name="Carlton J."/>
        </authorList>
    </citation>
    <scope>NUCLEOTIDE SEQUENCE</scope>
    <source>
        <strain evidence="2">G3</strain>
    </source>
</reference>
<dbReference type="SMR" id="A2G3U1"/>